<gene>
    <name evidence="17" type="ORF">CP982_16540</name>
    <name evidence="16" type="ORF">FHS40_005350</name>
</gene>
<keyword evidence="7" id="KW-0274">FAD</keyword>
<sequence>MTAPADPREPYDVIGIGLGPANLGLACLTEPLDELTALFLTPGPDASDVVRRSGTPLEGARPRTPFLSDLVTLADPTSRYSFLNFLQESGRLYAFHRRESLYPLRAEYDAYCRWAAARLTSVRFGTTVTRVTYENDVYAVATSVGDVLRARHLALDTGSTPYVPDACAKLGGDFVHASRYPEQKAELQKKNQITVVGDGRGAAEVYYDLLTDMDVHGYRLDWVTEAPRLLPPEHTGLLDAILDLLHQKGLEGPVPSRLLTRSTLTRARYEHGTYTLGLRHRERGEDVTLTTEGLVLATGHRYRTPDFLEPVRERVRWDAHGSDPGTAPYRNASIIRELLGREVHPADEPTAFQEFAV</sequence>
<evidence type="ECO:0000256" key="11">
    <source>
        <dbReference type="ARBA" id="ARBA00029939"/>
    </source>
</evidence>
<keyword evidence="10" id="KW-0503">Monooxygenase</keyword>
<evidence type="ECO:0000256" key="4">
    <source>
        <dbReference type="ARBA" id="ARBA00013076"/>
    </source>
</evidence>
<dbReference type="Gene3D" id="3.50.50.60">
    <property type="entry name" value="FAD/NAD(P)-binding domain"/>
    <property type="match status" value="2"/>
</dbReference>
<dbReference type="SUPFAM" id="SSF51905">
    <property type="entry name" value="FAD/NAD(P)-binding domain"/>
    <property type="match status" value="1"/>
</dbReference>
<keyword evidence="9 16" id="KW-0560">Oxidoreductase</keyword>
<accession>A0A5P2XAU4</accession>
<evidence type="ECO:0000256" key="5">
    <source>
        <dbReference type="ARBA" id="ARBA00016406"/>
    </source>
</evidence>
<reference evidence="16 19" key="2">
    <citation type="submission" date="2020-08" db="EMBL/GenBank/DDBJ databases">
        <title>Genomic Encyclopedia of Type Strains, Phase III (KMG-III): the genomes of soil and plant-associated and newly described type strains.</title>
        <authorList>
            <person name="Whitman W."/>
        </authorList>
    </citation>
    <scope>NUCLEOTIDE SEQUENCE [LARGE SCALE GENOMIC DNA]</scope>
    <source>
        <strain evidence="16 19">CECT 3146</strain>
    </source>
</reference>
<dbReference type="InterPro" id="IPR036188">
    <property type="entry name" value="FAD/NAD-bd_sf"/>
</dbReference>
<dbReference type="InterPro" id="IPR025700">
    <property type="entry name" value="Lys/Orn_oxygenase"/>
</dbReference>
<evidence type="ECO:0000256" key="6">
    <source>
        <dbReference type="ARBA" id="ARBA00022630"/>
    </source>
</evidence>
<dbReference type="KEGG" id="sspb:CP982_16540"/>
<evidence type="ECO:0000256" key="7">
    <source>
        <dbReference type="ARBA" id="ARBA00022827"/>
    </source>
</evidence>
<evidence type="ECO:0000313" key="19">
    <source>
        <dbReference type="Proteomes" id="UP000549009"/>
    </source>
</evidence>
<dbReference type="Pfam" id="PF13434">
    <property type="entry name" value="Lys_Orn_oxgnase"/>
    <property type="match status" value="1"/>
</dbReference>
<comment type="catalytic activity">
    <reaction evidence="15">
        <text>L-lysine + NADPH + O2 = N(6)-hydroxy-L-lysine + NADP(+) + H2O</text>
        <dbReference type="Rhea" id="RHEA:23228"/>
        <dbReference type="ChEBI" id="CHEBI:15377"/>
        <dbReference type="ChEBI" id="CHEBI:15379"/>
        <dbReference type="ChEBI" id="CHEBI:32551"/>
        <dbReference type="ChEBI" id="CHEBI:57783"/>
        <dbReference type="ChEBI" id="CHEBI:57820"/>
        <dbReference type="ChEBI" id="CHEBI:58349"/>
        <dbReference type="EC" id="1.14.13.59"/>
    </reaction>
</comment>
<evidence type="ECO:0000256" key="15">
    <source>
        <dbReference type="ARBA" id="ARBA00048407"/>
    </source>
</evidence>
<dbReference type="RefSeq" id="WP_150511250.1">
    <property type="nucleotide sequence ID" value="NZ_BMSQ01000011.1"/>
</dbReference>
<keyword evidence="8" id="KW-0521">NADP</keyword>
<comment type="similarity">
    <text evidence="3">Belongs to the lysine N(6)-hydroxylase/L-ornithine N(5)-oxygenase family.</text>
</comment>
<comment type="pathway">
    <text evidence="2">Siderophore biosynthesis.</text>
</comment>
<evidence type="ECO:0000256" key="2">
    <source>
        <dbReference type="ARBA" id="ARBA00004924"/>
    </source>
</evidence>
<evidence type="ECO:0000313" key="18">
    <source>
        <dbReference type="Proteomes" id="UP000326505"/>
    </source>
</evidence>
<reference evidence="17 18" key="1">
    <citation type="submission" date="2017-09" db="EMBL/GenBank/DDBJ databases">
        <authorList>
            <person name="Lee N."/>
            <person name="Cho B.-K."/>
        </authorList>
    </citation>
    <scope>NUCLEOTIDE SEQUENCE [LARGE SCALE GENOMIC DNA]</scope>
    <source>
        <strain evidence="17 18">ATCC 27465</strain>
    </source>
</reference>
<dbReference type="PANTHER" id="PTHR42802:SF1">
    <property type="entry name" value="L-ORNITHINE N(5)-MONOOXYGENASE"/>
    <property type="match status" value="1"/>
</dbReference>
<keyword evidence="19" id="KW-1185">Reference proteome</keyword>
<keyword evidence="6" id="KW-0285">Flavoprotein</keyword>
<evidence type="ECO:0000313" key="16">
    <source>
        <dbReference type="EMBL" id="MBB5106246.1"/>
    </source>
</evidence>
<name>A0A5P2XAU4_STRST</name>
<evidence type="ECO:0000256" key="1">
    <source>
        <dbReference type="ARBA" id="ARBA00001974"/>
    </source>
</evidence>
<protein>
    <recommendedName>
        <fullName evidence="5">L-lysine N6-monooxygenase MbtG</fullName>
        <ecNumber evidence="4">1.14.13.59</ecNumber>
    </recommendedName>
    <alternativeName>
        <fullName evidence="14">Lysine 6-N-hydroxylase</fullName>
    </alternativeName>
    <alternativeName>
        <fullName evidence="13">Lysine N6-hydroxylase</fullName>
    </alternativeName>
    <alternativeName>
        <fullName evidence="11">Lysine-N-oxygenase</fullName>
    </alternativeName>
    <alternativeName>
        <fullName evidence="12">Mycobactin synthase protein G</fullName>
    </alternativeName>
</protein>
<organism evidence="17 18">
    <name type="scientific">Streptomyces spectabilis</name>
    <dbReference type="NCBI Taxonomy" id="68270"/>
    <lineage>
        <taxon>Bacteria</taxon>
        <taxon>Bacillati</taxon>
        <taxon>Actinomycetota</taxon>
        <taxon>Actinomycetes</taxon>
        <taxon>Kitasatosporales</taxon>
        <taxon>Streptomycetaceae</taxon>
        <taxon>Streptomyces</taxon>
    </lineage>
</organism>
<dbReference type="EC" id="1.14.13.59" evidence="4"/>
<evidence type="ECO:0000256" key="9">
    <source>
        <dbReference type="ARBA" id="ARBA00023002"/>
    </source>
</evidence>
<evidence type="ECO:0000313" key="17">
    <source>
        <dbReference type="EMBL" id="QEV60140.1"/>
    </source>
</evidence>
<dbReference type="AlphaFoldDB" id="A0A5P2XAU4"/>
<dbReference type="EMBL" id="JACHJD010000009">
    <property type="protein sequence ID" value="MBB5106246.1"/>
    <property type="molecule type" value="Genomic_DNA"/>
</dbReference>
<evidence type="ECO:0000256" key="10">
    <source>
        <dbReference type="ARBA" id="ARBA00023033"/>
    </source>
</evidence>
<evidence type="ECO:0000256" key="14">
    <source>
        <dbReference type="ARBA" id="ARBA00032738"/>
    </source>
</evidence>
<dbReference type="Proteomes" id="UP000326505">
    <property type="component" value="Chromosome"/>
</dbReference>
<dbReference type="Proteomes" id="UP000549009">
    <property type="component" value="Unassembled WGS sequence"/>
</dbReference>
<dbReference type="EMBL" id="CP023690">
    <property type="protein sequence ID" value="QEV60140.1"/>
    <property type="molecule type" value="Genomic_DNA"/>
</dbReference>
<evidence type="ECO:0000256" key="12">
    <source>
        <dbReference type="ARBA" id="ARBA00031158"/>
    </source>
</evidence>
<dbReference type="GO" id="GO:0047091">
    <property type="term" value="F:L-lysine 6-monooxygenase (NADPH) activity"/>
    <property type="evidence" value="ECO:0007669"/>
    <property type="project" value="UniProtKB-EC"/>
</dbReference>
<dbReference type="OrthoDB" id="7527071at2"/>
<dbReference type="PANTHER" id="PTHR42802">
    <property type="entry name" value="MONOOXYGENASE"/>
    <property type="match status" value="1"/>
</dbReference>
<evidence type="ECO:0000256" key="3">
    <source>
        <dbReference type="ARBA" id="ARBA00007588"/>
    </source>
</evidence>
<comment type="cofactor">
    <cofactor evidence="1">
        <name>FAD</name>
        <dbReference type="ChEBI" id="CHEBI:57692"/>
    </cofactor>
</comment>
<proteinExistence type="inferred from homology"/>
<evidence type="ECO:0000256" key="13">
    <source>
        <dbReference type="ARBA" id="ARBA00032493"/>
    </source>
</evidence>
<evidence type="ECO:0000256" key="8">
    <source>
        <dbReference type="ARBA" id="ARBA00022857"/>
    </source>
</evidence>